<dbReference type="AlphaFoldDB" id="A0A2U9PRQ2"/>
<evidence type="ECO:0000313" key="2">
    <source>
        <dbReference type="Proteomes" id="UP000011200"/>
    </source>
</evidence>
<dbReference type="Gene3D" id="3.10.450.50">
    <property type="match status" value="1"/>
</dbReference>
<sequence>MTTDENTPTALTWDELPAPVATYLGARPKDDTATALGAFTEDASVTDEGHTYRGRDKILAWMQRVSTKYSYTTEFTEATRRDESHIDVTQHLEGDFPGGVVDLRFRFTLDGTYISRLTIEPCVG</sequence>
<evidence type="ECO:0000313" key="1">
    <source>
        <dbReference type="EMBL" id="AWT54403.1"/>
    </source>
</evidence>
<reference evidence="2" key="2">
    <citation type="submission" date="2018-03" db="EMBL/GenBank/DDBJ databases">
        <authorList>
            <person name="Derbyshire K."/>
            <person name="Gray T.A."/>
            <person name="Champion M."/>
        </authorList>
    </citation>
    <scope>NUCLEOTIDE SEQUENCE [LARGE SCALE GENOMIC DNA]</scope>
    <source>
        <strain evidence="2">MKD8</strain>
    </source>
</reference>
<dbReference type="EMBL" id="CP027541">
    <property type="protein sequence ID" value="AWT54403.1"/>
    <property type="molecule type" value="Genomic_DNA"/>
</dbReference>
<accession>A0A2U9PRQ2</accession>
<organism evidence="1 2">
    <name type="scientific">Mycolicibacterium smegmatis (strain MKD8)</name>
    <name type="common">Mycobacterium smegmatis</name>
    <dbReference type="NCBI Taxonomy" id="1214915"/>
    <lineage>
        <taxon>Bacteria</taxon>
        <taxon>Bacillati</taxon>
        <taxon>Actinomycetota</taxon>
        <taxon>Actinomycetes</taxon>
        <taxon>Mycobacteriales</taxon>
        <taxon>Mycobacteriaceae</taxon>
        <taxon>Mycolicibacterium</taxon>
    </lineage>
</organism>
<dbReference type="SUPFAM" id="SSF54427">
    <property type="entry name" value="NTF2-like"/>
    <property type="match status" value="1"/>
</dbReference>
<proteinExistence type="predicted"/>
<reference evidence="1 2" key="1">
    <citation type="journal article" date="2013" name="Genome Announc.">
        <title>Draft genome sequence of MKD8, a conjugal recipient Mycobacterium smegmatis strain.</title>
        <authorList>
            <person name="Gray T.A."/>
            <person name="Palumbo M.J."/>
            <person name="Derbyshire K.M."/>
        </authorList>
    </citation>
    <scope>NUCLEOTIDE SEQUENCE [LARGE SCALE GENOMIC DNA]</scope>
    <source>
        <strain evidence="1 2">MKD8</strain>
    </source>
</reference>
<dbReference type="Proteomes" id="UP000011200">
    <property type="component" value="Chromosome"/>
</dbReference>
<dbReference type="InterPro" id="IPR032710">
    <property type="entry name" value="NTF2-like_dom_sf"/>
</dbReference>
<gene>
    <name evidence="1" type="ORF">D806_034310</name>
</gene>
<evidence type="ECO:0008006" key="3">
    <source>
        <dbReference type="Google" id="ProtNLM"/>
    </source>
</evidence>
<protein>
    <recommendedName>
        <fullName evidence="3">SnoaL-like domain-containing protein</fullName>
    </recommendedName>
</protein>
<name>A0A2U9PRQ2_MYCSE</name>
<dbReference type="RefSeq" id="WP_003894874.1">
    <property type="nucleotide sequence ID" value="NZ_CP027541.1"/>
</dbReference>